<name>A0ABQ8SXT7_PERAM</name>
<proteinExistence type="predicted"/>
<sequence length="122" mass="13525">MSAVAQHNLETGHKIEFDATTVLNKASSHWDLVIKEAKEIQLDGNNINRDWILQMYTNNCSSSDTYPIVKLTKMIKVDAFTSSTMVHNITTTMKFVGYLIGVSLGVGLVVQGQLHGHLAHQI</sequence>
<dbReference type="EMBL" id="JAJSOF020000019">
    <property type="protein sequence ID" value="KAJ4438541.1"/>
    <property type="molecule type" value="Genomic_DNA"/>
</dbReference>
<accession>A0ABQ8SXT7</accession>
<evidence type="ECO:0000313" key="1">
    <source>
        <dbReference type="EMBL" id="KAJ4438541.1"/>
    </source>
</evidence>
<organism evidence="1 2">
    <name type="scientific">Periplaneta americana</name>
    <name type="common">American cockroach</name>
    <name type="synonym">Blatta americana</name>
    <dbReference type="NCBI Taxonomy" id="6978"/>
    <lineage>
        <taxon>Eukaryota</taxon>
        <taxon>Metazoa</taxon>
        <taxon>Ecdysozoa</taxon>
        <taxon>Arthropoda</taxon>
        <taxon>Hexapoda</taxon>
        <taxon>Insecta</taxon>
        <taxon>Pterygota</taxon>
        <taxon>Neoptera</taxon>
        <taxon>Polyneoptera</taxon>
        <taxon>Dictyoptera</taxon>
        <taxon>Blattodea</taxon>
        <taxon>Blattoidea</taxon>
        <taxon>Blattidae</taxon>
        <taxon>Blattinae</taxon>
        <taxon>Periplaneta</taxon>
    </lineage>
</organism>
<protein>
    <submittedName>
        <fullName evidence="1">Uncharacterized protein</fullName>
    </submittedName>
</protein>
<gene>
    <name evidence="1" type="ORF">ANN_14488</name>
</gene>
<evidence type="ECO:0000313" key="2">
    <source>
        <dbReference type="Proteomes" id="UP001148838"/>
    </source>
</evidence>
<comment type="caution">
    <text evidence="1">The sequence shown here is derived from an EMBL/GenBank/DDBJ whole genome shotgun (WGS) entry which is preliminary data.</text>
</comment>
<keyword evidence="2" id="KW-1185">Reference proteome</keyword>
<reference evidence="1 2" key="1">
    <citation type="journal article" date="2022" name="Allergy">
        <title>Genome assembly and annotation of Periplaneta americana reveal a comprehensive cockroach allergen profile.</title>
        <authorList>
            <person name="Wang L."/>
            <person name="Xiong Q."/>
            <person name="Saelim N."/>
            <person name="Wang L."/>
            <person name="Nong W."/>
            <person name="Wan A.T."/>
            <person name="Shi M."/>
            <person name="Liu X."/>
            <person name="Cao Q."/>
            <person name="Hui J.H.L."/>
            <person name="Sookrung N."/>
            <person name="Leung T.F."/>
            <person name="Tungtrongchitr A."/>
            <person name="Tsui S.K.W."/>
        </authorList>
    </citation>
    <scope>NUCLEOTIDE SEQUENCE [LARGE SCALE GENOMIC DNA]</scope>
    <source>
        <strain evidence="1">PWHHKU_190912</strain>
    </source>
</reference>
<dbReference type="Proteomes" id="UP001148838">
    <property type="component" value="Unassembled WGS sequence"/>
</dbReference>